<name>I4EVJ5_MODI5</name>
<gene>
    <name evidence="1" type="ordered locus">MODMU_1972</name>
</gene>
<protein>
    <submittedName>
        <fullName evidence="1">Uncharacterized protein</fullName>
    </submittedName>
</protein>
<evidence type="ECO:0000313" key="1">
    <source>
        <dbReference type="EMBL" id="CCH87408.1"/>
    </source>
</evidence>
<dbReference type="EMBL" id="FO203431">
    <property type="protein sequence ID" value="CCH87408.1"/>
    <property type="molecule type" value="Genomic_DNA"/>
</dbReference>
<dbReference type="KEGG" id="mmar:MODMU_1972"/>
<sequence>MTGPSGQDLLLVDDLVLLLMDDDGASVQSAGTLHHTATRAQELERGQWGAAAVDTGVARTAAGIAASSAAAAISVSTATR</sequence>
<dbReference type="Proteomes" id="UP000006461">
    <property type="component" value="Chromosome"/>
</dbReference>
<reference evidence="1 2" key="1">
    <citation type="journal article" date="2012" name="J. Bacteriol.">
        <title>Genome Sequence of Radiation-Resistant Modestobacter marinus Strain BC501, a Representative Actinobacterium That Thrives on Calcareous Stone Surfaces.</title>
        <authorList>
            <person name="Normand P."/>
            <person name="Gury J."/>
            <person name="Pujic P."/>
            <person name="Chouaia B."/>
            <person name="Crotti E."/>
            <person name="Brusetti L."/>
            <person name="Daffonchio D."/>
            <person name="Vacherie B."/>
            <person name="Barbe V."/>
            <person name="Medigue C."/>
            <person name="Calteau A."/>
            <person name="Ghodhbane-Gtari F."/>
            <person name="Essoussi I."/>
            <person name="Nouioui I."/>
            <person name="Abbassi-Ghozzi I."/>
            <person name="Gtari M."/>
        </authorList>
    </citation>
    <scope>NUCLEOTIDE SEQUENCE [LARGE SCALE GENOMIC DNA]</scope>
    <source>
        <strain evidence="2">BC 501</strain>
    </source>
</reference>
<organism evidence="1 2">
    <name type="scientific">Modestobacter italicus (strain DSM 44449 / CECT 9708 / BC 501)</name>
    <dbReference type="NCBI Taxonomy" id="2732864"/>
    <lineage>
        <taxon>Bacteria</taxon>
        <taxon>Bacillati</taxon>
        <taxon>Actinomycetota</taxon>
        <taxon>Actinomycetes</taxon>
        <taxon>Geodermatophilales</taxon>
        <taxon>Geodermatophilaceae</taxon>
        <taxon>Modestobacter</taxon>
    </lineage>
</organism>
<evidence type="ECO:0000313" key="2">
    <source>
        <dbReference type="Proteomes" id="UP000006461"/>
    </source>
</evidence>
<proteinExistence type="predicted"/>
<dbReference type="HOGENOM" id="CLU_2585806_0_0_11"/>
<dbReference type="AlphaFoldDB" id="I4EVJ5"/>
<accession>I4EVJ5</accession>
<keyword evidence="2" id="KW-1185">Reference proteome</keyword>